<dbReference type="EMBL" id="CDMY01000433">
    <property type="protein sequence ID" value="CEM12111.1"/>
    <property type="molecule type" value="Genomic_DNA"/>
</dbReference>
<dbReference type="OMA" id="HHARRYT"/>
<feature type="compositionally biased region" description="Gly residues" evidence="5">
    <location>
        <begin position="98"/>
        <end position="111"/>
    </location>
</feature>
<keyword evidence="3 4" id="KW-0862">Zinc</keyword>
<name>A0A0G4FFZ5_VITBC</name>
<gene>
    <name evidence="7" type="ORF">Vbra_15316</name>
</gene>
<evidence type="ECO:0000256" key="1">
    <source>
        <dbReference type="ARBA" id="ARBA00022723"/>
    </source>
</evidence>
<dbReference type="OrthoDB" id="410307at2759"/>
<feature type="compositionally biased region" description="Low complexity" evidence="5">
    <location>
        <begin position="212"/>
        <end position="233"/>
    </location>
</feature>
<keyword evidence="8" id="KW-1185">Reference proteome</keyword>
<feature type="compositionally biased region" description="Pro residues" evidence="5">
    <location>
        <begin position="234"/>
        <end position="245"/>
    </location>
</feature>
<feature type="region of interest" description="Disordered" evidence="5">
    <location>
        <begin position="392"/>
        <end position="437"/>
    </location>
</feature>
<feature type="compositionally biased region" description="Polar residues" evidence="5">
    <location>
        <begin position="310"/>
        <end position="331"/>
    </location>
</feature>
<reference evidence="7 8" key="1">
    <citation type="submission" date="2014-11" db="EMBL/GenBank/DDBJ databases">
        <authorList>
            <person name="Zhu J."/>
            <person name="Qi W."/>
            <person name="Song R."/>
        </authorList>
    </citation>
    <scope>NUCLEOTIDE SEQUENCE [LARGE SCALE GENOMIC DNA]</scope>
</reference>
<dbReference type="Gene3D" id="3.30.1370.210">
    <property type="match status" value="1"/>
</dbReference>
<evidence type="ECO:0000256" key="3">
    <source>
        <dbReference type="ARBA" id="ARBA00022833"/>
    </source>
</evidence>
<evidence type="ECO:0000313" key="7">
    <source>
        <dbReference type="EMBL" id="CEM12111.1"/>
    </source>
</evidence>
<dbReference type="InterPro" id="IPR036855">
    <property type="entry name" value="Znf_CCCH_sf"/>
</dbReference>
<feature type="compositionally biased region" description="Basic residues" evidence="5">
    <location>
        <begin position="124"/>
        <end position="149"/>
    </location>
</feature>
<protein>
    <recommendedName>
        <fullName evidence="6">C3H1-type domain-containing protein</fullName>
    </recommendedName>
</protein>
<feature type="domain" description="C3H1-type" evidence="6">
    <location>
        <begin position="55"/>
        <end position="81"/>
    </location>
</feature>
<evidence type="ECO:0000256" key="5">
    <source>
        <dbReference type="SAM" id="MobiDB-lite"/>
    </source>
</evidence>
<evidence type="ECO:0000256" key="2">
    <source>
        <dbReference type="ARBA" id="ARBA00022771"/>
    </source>
</evidence>
<evidence type="ECO:0000256" key="4">
    <source>
        <dbReference type="PROSITE-ProRule" id="PRU00723"/>
    </source>
</evidence>
<sequence length="541" mass="56811">MNDTTTMTNHHALPSRLSARCWKTKFCKFFMEGRCTRENCTYAHSAEEMRSIPDLRKTKLCGQWLKGRCNDPSCKFAHGQRELNPLCGLDEDGNGVGGGNGGGGSGHGYGGSNLHVARIGNTGHPHHGHGHGGHHGQPHHHRPSHHPHHPMPIEAATQEADQSTAHNRTKDNSANIGHDGSSPRVLRPHHSSQHHQPHHARRYTPKRNMPTVLSVRDSSPPSRSTTTTPSLPHHLPPPPPPPLPADPLHALLGVAPHSNTHSNTQIPHQTSNDDLGHCTTDSCGAGSVDSTDVPTEPLGAGSVYHERSGSSDTVSFRYSSEESPTQSGGSDSESEMDPSTRIRNHLINHEQQGQGAPPPAPIPSHPHAFAAGGPCFESVVSLTTGNGVPLPVAMGGGTGGPAGSSDSNGGHAPLHRGHSHDGSYGMHHSHAHHRPVGASDDIGVGVGVGVGHPSHPDFSSVMMMGGDVSGMCGGGVDYPYMDQAAVHGMGGMPPFMAQLSPSGSCGTPSHHTTSASDVLATWAATISAEDLIKACPDHYDD</sequence>
<dbReference type="InterPro" id="IPR000571">
    <property type="entry name" value="Znf_CCCH"/>
</dbReference>
<keyword evidence="2 4" id="KW-0863">Zinc-finger</keyword>
<organism evidence="7 8">
    <name type="scientific">Vitrella brassicaformis (strain CCMP3155)</name>
    <dbReference type="NCBI Taxonomy" id="1169540"/>
    <lineage>
        <taxon>Eukaryota</taxon>
        <taxon>Sar</taxon>
        <taxon>Alveolata</taxon>
        <taxon>Colpodellida</taxon>
        <taxon>Vitrellaceae</taxon>
        <taxon>Vitrella</taxon>
    </lineage>
</organism>
<dbReference type="PANTHER" id="PTHR38160:SF1">
    <property type="entry name" value="ZINC FINGER CCCH DOMAIN-CONTAINING PROTEIN 40"/>
    <property type="match status" value="1"/>
</dbReference>
<dbReference type="InterPro" id="IPR045868">
    <property type="entry name" value="Znf_C3H13/40"/>
</dbReference>
<accession>A0A0G4FFZ5</accession>
<keyword evidence="1 4" id="KW-0479">Metal-binding</keyword>
<dbReference type="PANTHER" id="PTHR38160">
    <property type="entry name" value="ZINC FINGER CCCH DOMAIN-CONTAINING PROTEIN 40"/>
    <property type="match status" value="1"/>
</dbReference>
<feature type="region of interest" description="Disordered" evidence="5">
    <location>
        <begin position="350"/>
        <end position="369"/>
    </location>
</feature>
<evidence type="ECO:0000259" key="6">
    <source>
        <dbReference type="PROSITE" id="PS50103"/>
    </source>
</evidence>
<proteinExistence type="predicted"/>
<dbReference type="Pfam" id="PF00642">
    <property type="entry name" value="zf-CCCH"/>
    <property type="match status" value="1"/>
</dbReference>
<dbReference type="InParanoid" id="A0A0G4FFZ5"/>
<feature type="zinc finger region" description="C3H1-type" evidence="4">
    <location>
        <begin position="55"/>
        <end position="81"/>
    </location>
</feature>
<feature type="region of interest" description="Disordered" evidence="5">
    <location>
        <begin position="98"/>
        <end position="338"/>
    </location>
</feature>
<feature type="zinc finger region" description="C3H1-type" evidence="4">
    <location>
        <begin position="22"/>
        <end position="47"/>
    </location>
</feature>
<dbReference type="SUPFAM" id="SSF90229">
    <property type="entry name" value="CCCH zinc finger"/>
    <property type="match status" value="1"/>
</dbReference>
<dbReference type="GO" id="GO:0008270">
    <property type="term" value="F:zinc ion binding"/>
    <property type="evidence" value="ECO:0007669"/>
    <property type="project" value="UniProtKB-KW"/>
</dbReference>
<dbReference type="SMART" id="SM00356">
    <property type="entry name" value="ZnF_C3H1"/>
    <property type="match status" value="2"/>
</dbReference>
<evidence type="ECO:0000313" key="8">
    <source>
        <dbReference type="Proteomes" id="UP000041254"/>
    </source>
</evidence>
<feature type="compositionally biased region" description="Basic residues" evidence="5">
    <location>
        <begin position="186"/>
        <end position="205"/>
    </location>
</feature>
<feature type="compositionally biased region" description="Polar residues" evidence="5">
    <location>
        <begin position="257"/>
        <end position="273"/>
    </location>
</feature>
<feature type="domain" description="C3H1-type" evidence="6">
    <location>
        <begin position="22"/>
        <end position="47"/>
    </location>
</feature>
<dbReference type="PROSITE" id="PS50103">
    <property type="entry name" value="ZF_C3H1"/>
    <property type="match status" value="2"/>
</dbReference>
<dbReference type="VEuPathDB" id="CryptoDB:Vbra_15316"/>
<dbReference type="Proteomes" id="UP000041254">
    <property type="component" value="Unassembled WGS sequence"/>
</dbReference>
<dbReference type="AlphaFoldDB" id="A0A0G4FFZ5"/>